<dbReference type="STRING" id="6248.A0A0K0E1B1"/>
<proteinExistence type="predicted"/>
<accession>A0A0K0E1B1</accession>
<protein>
    <submittedName>
        <fullName evidence="2">TIL domain-containing protein</fullName>
    </submittedName>
</protein>
<dbReference type="AlphaFoldDB" id="A0A0K0E1B1"/>
<reference evidence="2" key="1">
    <citation type="submission" date="2015-08" db="UniProtKB">
        <authorList>
            <consortium name="WormBaseParasite"/>
        </authorList>
    </citation>
    <scope>IDENTIFICATION</scope>
</reference>
<sequence>MISIIFIFLVSICFFGLQVSNAGDIKPCTTNADCTSTQRCIPLPSGTDTVCVEVCRNDVDCFGAPCTPTPNPDIDGRTDFNTCPIFGLQCSNDAQCAPLHWSFYICNTYTLFCLPDPTAMTTERPIITEEPVTTAPPCNDKVVGGFRHNLFVLIQMLF</sequence>
<evidence type="ECO:0000313" key="2">
    <source>
        <dbReference type="WBParaSite" id="SSTP_0000327600.1"/>
    </source>
</evidence>
<dbReference type="WBParaSite" id="SSTP_0000327600.1">
    <property type="protein sequence ID" value="SSTP_0000327600.1"/>
    <property type="gene ID" value="SSTP_0000327600"/>
</dbReference>
<feature type="chain" id="PRO_5005327378" evidence="1">
    <location>
        <begin position="23"/>
        <end position="158"/>
    </location>
</feature>
<evidence type="ECO:0000256" key="1">
    <source>
        <dbReference type="SAM" id="SignalP"/>
    </source>
</evidence>
<feature type="signal peptide" evidence="1">
    <location>
        <begin position="1"/>
        <end position="22"/>
    </location>
</feature>
<organism evidence="2">
    <name type="scientific">Strongyloides stercoralis</name>
    <name type="common">Threadworm</name>
    <dbReference type="NCBI Taxonomy" id="6248"/>
    <lineage>
        <taxon>Eukaryota</taxon>
        <taxon>Metazoa</taxon>
        <taxon>Ecdysozoa</taxon>
        <taxon>Nematoda</taxon>
        <taxon>Chromadorea</taxon>
        <taxon>Rhabditida</taxon>
        <taxon>Tylenchina</taxon>
        <taxon>Panagrolaimomorpha</taxon>
        <taxon>Strongyloidoidea</taxon>
        <taxon>Strongyloididae</taxon>
        <taxon>Strongyloides</taxon>
    </lineage>
</organism>
<keyword evidence="1" id="KW-0732">Signal</keyword>
<name>A0A0K0E1B1_STRER</name>